<dbReference type="EMBL" id="CP010836">
    <property type="protein sequence ID" value="AJP71281.1"/>
    <property type="molecule type" value="Genomic_DNA"/>
</dbReference>
<evidence type="ECO:0000313" key="5">
    <source>
        <dbReference type="Proteomes" id="UP000032300"/>
    </source>
</evidence>
<dbReference type="InterPro" id="IPR012373">
    <property type="entry name" value="Ferrdict_sens_TM"/>
</dbReference>
<dbReference type="Pfam" id="PF04773">
    <property type="entry name" value="FecR"/>
    <property type="match status" value="1"/>
</dbReference>
<keyword evidence="1" id="KW-0812">Transmembrane</keyword>
<evidence type="ECO:0008006" key="6">
    <source>
        <dbReference type="Google" id="ProtNLM"/>
    </source>
</evidence>
<organism evidence="4 5">
    <name type="scientific">Sphingomonas hengshuiensis</name>
    <dbReference type="NCBI Taxonomy" id="1609977"/>
    <lineage>
        <taxon>Bacteria</taxon>
        <taxon>Pseudomonadati</taxon>
        <taxon>Pseudomonadota</taxon>
        <taxon>Alphaproteobacteria</taxon>
        <taxon>Sphingomonadales</taxon>
        <taxon>Sphingomonadaceae</taxon>
        <taxon>Sphingomonas</taxon>
    </lineage>
</organism>
<dbReference type="Pfam" id="PF16220">
    <property type="entry name" value="DUF4880"/>
    <property type="match status" value="1"/>
</dbReference>
<keyword evidence="5" id="KW-1185">Reference proteome</keyword>
<dbReference type="InterPro" id="IPR032623">
    <property type="entry name" value="FecR_N"/>
</dbReference>
<dbReference type="Proteomes" id="UP000032300">
    <property type="component" value="Chromosome"/>
</dbReference>
<keyword evidence="1" id="KW-1133">Transmembrane helix</keyword>
<protein>
    <recommendedName>
        <fullName evidence="6">Iron dicitrate transport regulator FecR</fullName>
    </recommendedName>
</protein>
<dbReference type="InterPro" id="IPR006860">
    <property type="entry name" value="FecR"/>
</dbReference>
<dbReference type="RefSeq" id="WP_044330795.1">
    <property type="nucleotide sequence ID" value="NZ_CP010836.1"/>
</dbReference>
<feature type="domain" description="FecR N-terminal" evidence="3">
    <location>
        <begin position="21"/>
        <end position="59"/>
    </location>
</feature>
<dbReference type="KEGG" id="sphi:TS85_04920"/>
<evidence type="ECO:0000259" key="3">
    <source>
        <dbReference type="Pfam" id="PF16220"/>
    </source>
</evidence>
<feature type="domain" description="FecR protein" evidence="2">
    <location>
        <begin position="126"/>
        <end position="216"/>
    </location>
</feature>
<dbReference type="AlphaFoldDB" id="A0A7U4J6R9"/>
<dbReference type="GO" id="GO:0016989">
    <property type="term" value="F:sigma factor antagonist activity"/>
    <property type="evidence" value="ECO:0007669"/>
    <property type="project" value="TreeGrafter"/>
</dbReference>
<feature type="transmembrane region" description="Helical" evidence="1">
    <location>
        <begin position="97"/>
        <end position="114"/>
    </location>
</feature>
<evidence type="ECO:0000313" key="4">
    <source>
        <dbReference type="EMBL" id="AJP71281.1"/>
    </source>
</evidence>
<dbReference type="PIRSF" id="PIRSF018266">
    <property type="entry name" value="FecR"/>
    <property type="match status" value="1"/>
</dbReference>
<dbReference type="Gene3D" id="2.60.120.1440">
    <property type="match status" value="1"/>
</dbReference>
<name>A0A7U4J6R9_9SPHN</name>
<reference evidence="4 5" key="2">
    <citation type="submission" date="2015-02" db="EMBL/GenBank/DDBJ databases">
        <title>The complete genome of Sphingomonas hengshuiensis sp. WHSC-8 isolated from soil of Hengshui Lake.</title>
        <authorList>
            <person name="Wei S."/>
            <person name="Guo J."/>
            <person name="Su C."/>
            <person name="Wu R."/>
            <person name="Zhang Z."/>
            <person name="Liang K."/>
            <person name="Li H."/>
            <person name="Wang T."/>
            <person name="Liu H."/>
            <person name="Zhang C."/>
            <person name="Li Z."/>
            <person name="Wang Q."/>
            <person name="Meng J."/>
        </authorList>
    </citation>
    <scope>NUCLEOTIDE SEQUENCE [LARGE SCALE GENOMIC DNA]</scope>
    <source>
        <strain evidence="4 5">WHSC-8</strain>
    </source>
</reference>
<dbReference type="OrthoDB" id="9798846at2"/>
<evidence type="ECO:0000259" key="2">
    <source>
        <dbReference type="Pfam" id="PF04773"/>
    </source>
</evidence>
<keyword evidence="1" id="KW-0472">Membrane</keyword>
<dbReference type="PANTHER" id="PTHR30273">
    <property type="entry name" value="PERIPLASMIC SIGNAL SENSOR AND SIGMA FACTOR ACTIVATOR FECR-RELATED"/>
    <property type="match status" value="1"/>
</dbReference>
<evidence type="ECO:0000256" key="1">
    <source>
        <dbReference type="SAM" id="Phobius"/>
    </source>
</evidence>
<proteinExistence type="predicted"/>
<gene>
    <name evidence="4" type="ORF">TS85_04920</name>
</gene>
<reference evidence="4 5" key="1">
    <citation type="journal article" date="2015" name="Int. J. Syst. Evol. Microbiol.">
        <title>Sphingomonas hengshuiensis sp. nov., isolated from lake wetland.</title>
        <authorList>
            <person name="Wei S."/>
            <person name="Wang T."/>
            <person name="Liu H."/>
            <person name="Zhang C."/>
            <person name="Guo J."/>
            <person name="Wang Q."/>
            <person name="Liang K."/>
            <person name="Zhang Z."/>
        </authorList>
    </citation>
    <scope>NUCLEOTIDE SEQUENCE [LARGE SCALE GENOMIC DNA]</scope>
    <source>
        <strain evidence="4 5">WHSC-8</strain>
    </source>
</reference>
<dbReference type="PANTHER" id="PTHR30273:SF2">
    <property type="entry name" value="PROTEIN FECR"/>
    <property type="match status" value="1"/>
</dbReference>
<accession>A0A7U4J6R9</accession>
<sequence length="332" mass="35315">MSSREGEPREGDAIAQARADREATDWLIRLEEEPDAPALRIAFAAWLAASPANAHAWSDTAHASDAIALALAPPATVVPFEQALARRRQRHSLARRLFVGSAAAAAACVALWAGPNLLDDLRADHVAPTGEVRAFHLADGTQVKLAPGGALAVDYSDGQRHVRLLHGNAYFDVVHDPSRPFRIGASGTTTTVLGTAFEVQARGDAVGVAVRRGRVRVACDTAAPVAILSVGQTVDLACAAGTELHAATPPERIASWVDGQYVATDRPIRDVVDALRPWYRGIIVARGGGLETRRVTGVYDLRHPQDALSALATAHNARVMRVTPWVTIISSD</sequence>